<evidence type="ECO:0000313" key="3">
    <source>
        <dbReference type="Proteomes" id="UP000053477"/>
    </source>
</evidence>
<sequence length="196" mass="21739">MDSEGGIDERWGESPRRMAPFYAFQANSERPRSKAEIDEMSAIRPVFFQEYSVSKSRYNASLGVASFSLISWCRRVIFKKLLNSGDGVRVRVNSESNSFIVTSPEPEPGIFVEANRKLHGAGNKAGGCLEPPFVALQLEGNDFECIRSSPGFMVMDQSAASLEPTEFRDAPPHFGREEEVVHDTSSPDTLLLQQSS</sequence>
<gene>
    <name evidence="2" type="ORF">SCHPADRAFT_891223</name>
</gene>
<feature type="region of interest" description="Disordered" evidence="1">
    <location>
        <begin position="164"/>
        <end position="196"/>
    </location>
</feature>
<name>A0A0H2RJD2_9AGAM</name>
<keyword evidence="3" id="KW-1185">Reference proteome</keyword>
<organism evidence="2 3">
    <name type="scientific">Schizopora paradoxa</name>
    <dbReference type="NCBI Taxonomy" id="27342"/>
    <lineage>
        <taxon>Eukaryota</taxon>
        <taxon>Fungi</taxon>
        <taxon>Dikarya</taxon>
        <taxon>Basidiomycota</taxon>
        <taxon>Agaricomycotina</taxon>
        <taxon>Agaricomycetes</taxon>
        <taxon>Hymenochaetales</taxon>
        <taxon>Schizoporaceae</taxon>
        <taxon>Schizopora</taxon>
    </lineage>
</organism>
<accession>A0A0H2RJD2</accession>
<feature type="compositionally biased region" description="Polar residues" evidence="1">
    <location>
        <begin position="183"/>
        <end position="196"/>
    </location>
</feature>
<evidence type="ECO:0000256" key="1">
    <source>
        <dbReference type="SAM" id="MobiDB-lite"/>
    </source>
</evidence>
<reference evidence="2 3" key="1">
    <citation type="submission" date="2015-04" db="EMBL/GenBank/DDBJ databases">
        <title>Complete genome sequence of Schizopora paradoxa KUC8140, a cosmopolitan wood degrader in East Asia.</title>
        <authorList>
            <consortium name="DOE Joint Genome Institute"/>
            <person name="Min B."/>
            <person name="Park H."/>
            <person name="Jang Y."/>
            <person name="Kim J.-J."/>
            <person name="Kim K.H."/>
            <person name="Pangilinan J."/>
            <person name="Lipzen A."/>
            <person name="Riley R."/>
            <person name="Grigoriev I.V."/>
            <person name="Spatafora J.W."/>
            <person name="Choi I.-G."/>
        </authorList>
    </citation>
    <scope>NUCLEOTIDE SEQUENCE [LARGE SCALE GENOMIC DNA]</scope>
    <source>
        <strain evidence="2 3">KUC8140</strain>
    </source>
</reference>
<dbReference type="Proteomes" id="UP000053477">
    <property type="component" value="Unassembled WGS sequence"/>
</dbReference>
<protein>
    <submittedName>
        <fullName evidence="2">Uncharacterized protein</fullName>
    </submittedName>
</protein>
<evidence type="ECO:0000313" key="2">
    <source>
        <dbReference type="EMBL" id="KLO11949.1"/>
    </source>
</evidence>
<feature type="compositionally biased region" description="Basic and acidic residues" evidence="1">
    <location>
        <begin position="165"/>
        <end position="182"/>
    </location>
</feature>
<dbReference type="EMBL" id="KQ085989">
    <property type="protein sequence ID" value="KLO11949.1"/>
    <property type="molecule type" value="Genomic_DNA"/>
</dbReference>
<proteinExistence type="predicted"/>
<dbReference type="InParanoid" id="A0A0H2RJD2"/>
<dbReference type="AlphaFoldDB" id="A0A0H2RJD2"/>